<dbReference type="PANTHER" id="PTHR28163:SF1">
    <property type="entry name" value="PROTEIN PET117 HOMOLOG, MITOCHONDRIAL"/>
    <property type="match status" value="1"/>
</dbReference>
<evidence type="ECO:0000313" key="5">
    <source>
        <dbReference type="EMBL" id="GCC26677.1"/>
    </source>
</evidence>
<dbReference type="Proteomes" id="UP000287033">
    <property type="component" value="Unassembled WGS sequence"/>
</dbReference>
<dbReference type="PANTHER" id="PTHR28163">
    <property type="entry name" value="PROTEIN PET117 HOMOLOG, MITOCHONDRIAL"/>
    <property type="match status" value="1"/>
</dbReference>
<dbReference type="OMA" id="WDRERLH"/>
<comment type="subcellular location">
    <subcellularLocation>
        <location evidence="1">Mitochondrion</location>
    </subcellularLocation>
</comment>
<keyword evidence="4" id="KW-0496">Mitochondrion</keyword>
<comment type="caution">
    <text evidence="5">The sequence shown here is derived from an EMBL/GenBank/DDBJ whole genome shotgun (WGS) entry which is preliminary data.</text>
</comment>
<evidence type="ECO:0000256" key="1">
    <source>
        <dbReference type="ARBA" id="ARBA00004173"/>
    </source>
</evidence>
<gene>
    <name evidence="5" type="ORF">chiPu_0005095</name>
</gene>
<protein>
    <recommendedName>
        <fullName evidence="7">Protein PET117 homolog, mitochondrial</fullName>
    </recommendedName>
</protein>
<reference evidence="5 6" key="1">
    <citation type="journal article" date="2018" name="Nat. Ecol. Evol.">
        <title>Shark genomes provide insights into elasmobranch evolution and the origin of vertebrates.</title>
        <authorList>
            <person name="Hara Y"/>
            <person name="Yamaguchi K"/>
            <person name="Onimaru K"/>
            <person name="Kadota M"/>
            <person name="Koyanagi M"/>
            <person name="Keeley SD"/>
            <person name="Tatsumi K"/>
            <person name="Tanaka K"/>
            <person name="Motone F"/>
            <person name="Kageyama Y"/>
            <person name="Nozu R"/>
            <person name="Adachi N"/>
            <person name="Nishimura O"/>
            <person name="Nakagawa R"/>
            <person name="Tanegashima C"/>
            <person name="Kiyatake I"/>
            <person name="Matsumoto R"/>
            <person name="Murakumo K"/>
            <person name="Nishida K"/>
            <person name="Terakita A"/>
            <person name="Kuratani S"/>
            <person name="Sato K"/>
            <person name="Hyodo S Kuraku.S."/>
        </authorList>
    </citation>
    <scope>NUCLEOTIDE SEQUENCE [LARGE SCALE GENOMIC DNA]</scope>
</reference>
<proteinExistence type="inferred from homology"/>
<name>A0A401S8F5_CHIPU</name>
<dbReference type="AlphaFoldDB" id="A0A401S8F5"/>
<keyword evidence="6" id="KW-1185">Reference proteome</keyword>
<evidence type="ECO:0008006" key="7">
    <source>
        <dbReference type="Google" id="ProtNLM"/>
    </source>
</evidence>
<comment type="similarity">
    <text evidence="2">Belongs to the PET117 family.</text>
</comment>
<dbReference type="Pfam" id="PF15786">
    <property type="entry name" value="PET117"/>
    <property type="match status" value="1"/>
</dbReference>
<evidence type="ECO:0000256" key="4">
    <source>
        <dbReference type="ARBA" id="ARBA00023128"/>
    </source>
</evidence>
<accession>A0A401S8F5</accession>
<dbReference type="GO" id="GO:0005739">
    <property type="term" value="C:mitochondrion"/>
    <property type="evidence" value="ECO:0007669"/>
    <property type="project" value="UniProtKB-SubCell"/>
</dbReference>
<organism evidence="5 6">
    <name type="scientific">Chiloscyllium punctatum</name>
    <name type="common">Brownbanded bambooshark</name>
    <name type="synonym">Hemiscyllium punctatum</name>
    <dbReference type="NCBI Taxonomy" id="137246"/>
    <lineage>
        <taxon>Eukaryota</taxon>
        <taxon>Metazoa</taxon>
        <taxon>Chordata</taxon>
        <taxon>Craniata</taxon>
        <taxon>Vertebrata</taxon>
        <taxon>Chondrichthyes</taxon>
        <taxon>Elasmobranchii</taxon>
        <taxon>Galeomorphii</taxon>
        <taxon>Galeoidea</taxon>
        <taxon>Orectolobiformes</taxon>
        <taxon>Hemiscylliidae</taxon>
        <taxon>Chiloscyllium</taxon>
    </lineage>
</organism>
<dbReference type="OrthoDB" id="76305at2759"/>
<dbReference type="InterPro" id="IPR031568">
    <property type="entry name" value="Pet117"/>
</dbReference>
<evidence type="ECO:0000256" key="2">
    <source>
        <dbReference type="ARBA" id="ARBA00008197"/>
    </source>
</evidence>
<dbReference type="STRING" id="137246.A0A401S8F5"/>
<evidence type="ECO:0000313" key="6">
    <source>
        <dbReference type="Proteomes" id="UP000287033"/>
    </source>
</evidence>
<dbReference type="GO" id="GO:0033617">
    <property type="term" value="P:mitochondrial respiratory chain complex IV assembly"/>
    <property type="evidence" value="ECO:0007669"/>
    <property type="project" value="TreeGrafter"/>
</dbReference>
<evidence type="ECO:0000256" key="3">
    <source>
        <dbReference type="ARBA" id="ARBA00022946"/>
    </source>
</evidence>
<keyword evidence="3" id="KW-0809">Transit peptide</keyword>
<dbReference type="EMBL" id="BEZZ01000133">
    <property type="protein sequence ID" value="GCC26677.1"/>
    <property type="molecule type" value="Genomic_DNA"/>
</dbReference>
<sequence>MSTVSKAVFGVSVVLTVGTVAGVHFKQHLDRERLREGVFRDLERQARKKENLRILEEQISLTKKLEADRRQQSSLTPGSS</sequence>